<evidence type="ECO:0000313" key="2">
    <source>
        <dbReference type="EMBL" id="KAK6161143.1"/>
    </source>
</evidence>
<keyword evidence="3" id="KW-1185">Reference proteome</keyword>
<protein>
    <submittedName>
        <fullName evidence="2">Uncharacterized protein</fullName>
    </submittedName>
</protein>
<reference evidence="2 3" key="1">
    <citation type="journal article" date="2021" name="Comput. Struct. Biotechnol. J.">
        <title>De novo genome assembly of the potent medicinal plant Rehmannia glutinosa using nanopore technology.</title>
        <authorList>
            <person name="Ma L."/>
            <person name="Dong C."/>
            <person name="Song C."/>
            <person name="Wang X."/>
            <person name="Zheng X."/>
            <person name="Niu Y."/>
            <person name="Chen S."/>
            <person name="Feng W."/>
        </authorList>
    </citation>
    <scope>NUCLEOTIDE SEQUENCE [LARGE SCALE GENOMIC DNA]</scope>
    <source>
        <strain evidence="2">DH-2019</strain>
    </source>
</reference>
<proteinExistence type="predicted"/>
<accession>A0ABR0XPZ0</accession>
<name>A0ABR0XPZ0_REHGL</name>
<feature type="region of interest" description="Disordered" evidence="1">
    <location>
        <begin position="326"/>
        <end position="401"/>
    </location>
</feature>
<dbReference type="InterPro" id="IPR021503">
    <property type="entry name" value="DUF3110"/>
</dbReference>
<dbReference type="EMBL" id="JABTTQ020000003">
    <property type="protein sequence ID" value="KAK6161143.1"/>
    <property type="molecule type" value="Genomic_DNA"/>
</dbReference>
<feature type="region of interest" description="Disordered" evidence="1">
    <location>
        <begin position="81"/>
        <end position="102"/>
    </location>
</feature>
<dbReference type="PANTHER" id="PTHR34962">
    <property type="entry name" value="EMBRYO DEFECTIVE 1703-RELATED"/>
    <property type="match status" value="1"/>
</dbReference>
<dbReference type="Proteomes" id="UP001318860">
    <property type="component" value="Unassembled WGS sequence"/>
</dbReference>
<feature type="compositionally biased region" description="Basic and acidic residues" evidence="1">
    <location>
        <begin position="353"/>
        <end position="367"/>
    </location>
</feature>
<dbReference type="PANTHER" id="PTHR34962:SF3">
    <property type="entry name" value="ABC SUBFAMILY C PROTEIN"/>
    <property type="match status" value="1"/>
</dbReference>
<comment type="caution">
    <text evidence="2">The sequence shown here is derived from an EMBL/GenBank/DDBJ whole genome shotgun (WGS) entry which is preliminary data.</text>
</comment>
<gene>
    <name evidence="2" type="ORF">DH2020_004524</name>
</gene>
<sequence>MAALHYAADTTTSLHRRYHRFTSEPLNSRNPILLVSSSFTSFPAKPTRRKNHLRQKILKTLERPIIPKQPPLNPIIPIDSPPFQEKESESGTFQEIQDSEKLENSEAEIEEVQKFDELREVGVSVPAGVSLDGSVAKNPILKYGLWLVGAFIFQTVCAIWVFNSADIDNKNQILNGTEESSVLEVGGNGKGISRVGVENGAIDSIVYVDELEMERRIEEIQVMARETREIERLGSKKNGLDGEEMDGGIYLKTGIEEEVDDRLIKLRKNLKQTRGKMPVASVGYLKKPNEIKDGVEKGELDEKESDRALFFKKKYKFKGMSGNPIEKPKGFVGSDDTRFKSGNGNNEQTELSDVDRRASEEEKKKGISEITESFKNTTKKVAKERGTSRQGKGKGLAKPKVIDGRPAHEAVKSKKLNAEAVKSRKPSTLDIAVASDELSKGNDSLEGNRVEDATSALKSRSGNDFWWSNLPYVLVIVMRRGHDGEGGEGLYTLKSISSTEDPISHMVAFEDRTDATNFCYLLQSFFEDLPGFNADVVPLTVNELNEAVKSYAMRVVVVKRGQLQLYAGQPLADAETSLRAMIKQG</sequence>
<evidence type="ECO:0000256" key="1">
    <source>
        <dbReference type="SAM" id="MobiDB-lite"/>
    </source>
</evidence>
<organism evidence="2 3">
    <name type="scientific">Rehmannia glutinosa</name>
    <name type="common">Chinese foxglove</name>
    <dbReference type="NCBI Taxonomy" id="99300"/>
    <lineage>
        <taxon>Eukaryota</taxon>
        <taxon>Viridiplantae</taxon>
        <taxon>Streptophyta</taxon>
        <taxon>Embryophyta</taxon>
        <taxon>Tracheophyta</taxon>
        <taxon>Spermatophyta</taxon>
        <taxon>Magnoliopsida</taxon>
        <taxon>eudicotyledons</taxon>
        <taxon>Gunneridae</taxon>
        <taxon>Pentapetalae</taxon>
        <taxon>asterids</taxon>
        <taxon>lamiids</taxon>
        <taxon>Lamiales</taxon>
        <taxon>Orobanchaceae</taxon>
        <taxon>Rehmannieae</taxon>
        <taxon>Rehmannia</taxon>
    </lineage>
</organism>
<dbReference type="Pfam" id="PF11360">
    <property type="entry name" value="DUF3110"/>
    <property type="match status" value="1"/>
</dbReference>
<feature type="compositionally biased region" description="Polar residues" evidence="1">
    <location>
        <begin position="340"/>
        <end position="351"/>
    </location>
</feature>
<evidence type="ECO:0000313" key="3">
    <source>
        <dbReference type="Proteomes" id="UP001318860"/>
    </source>
</evidence>